<evidence type="ECO:0000313" key="1">
    <source>
        <dbReference type="EMBL" id="EFH79831.1"/>
    </source>
</evidence>
<protein>
    <submittedName>
        <fullName evidence="1">Uncharacterized protein</fullName>
    </submittedName>
</protein>
<dbReference type="EMBL" id="ADVG01000005">
    <property type="protein sequence ID" value="EFH79831.1"/>
    <property type="molecule type" value="Genomic_DNA"/>
</dbReference>
<comment type="caution">
    <text evidence="1">The sequence shown here is derived from an EMBL/GenBank/DDBJ whole genome shotgun (WGS) entry which is preliminary data.</text>
</comment>
<keyword evidence="2" id="KW-1185">Reference proteome</keyword>
<sequence length="61" mass="6984">MRMEASLRRHMEPVYCLRIVILPLLIALLVFLNPQRARAASASDLHAWTMFGYNASEDPKV</sequence>
<evidence type="ECO:0000313" key="2">
    <source>
        <dbReference type="Proteomes" id="UP000004508"/>
    </source>
</evidence>
<dbReference type="AlphaFoldDB" id="D6U7H0"/>
<dbReference type="Proteomes" id="UP000004508">
    <property type="component" value="Unassembled WGS sequence"/>
</dbReference>
<dbReference type="InParanoid" id="D6U7H0"/>
<proteinExistence type="predicted"/>
<organism evidence="1 2">
    <name type="scientific">Ktedonobacter racemifer DSM 44963</name>
    <dbReference type="NCBI Taxonomy" id="485913"/>
    <lineage>
        <taxon>Bacteria</taxon>
        <taxon>Bacillati</taxon>
        <taxon>Chloroflexota</taxon>
        <taxon>Ktedonobacteria</taxon>
        <taxon>Ktedonobacterales</taxon>
        <taxon>Ktedonobacteraceae</taxon>
        <taxon>Ktedonobacter</taxon>
    </lineage>
</organism>
<name>D6U7H0_KTERA</name>
<accession>D6U7H0</accession>
<gene>
    <name evidence="1" type="ORF">Krac_0344</name>
</gene>
<reference evidence="1 2" key="1">
    <citation type="journal article" date="2011" name="Stand. Genomic Sci.">
        <title>Non-contiguous finished genome sequence and contextual data of the filamentous soil bacterium Ktedonobacter racemifer type strain (SOSP1-21).</title>
        <authorList>
            <person name="Chang Y.J."/>
            <person name="Land M."/>
            <person name="Hauser L."/>
            <person name="Chertkov O."/>
            <person name="Del Rio T.G."/>
            <person name="Nolan M."/>
            <person name="Copeland A."/>
            <person name="Tice H."/>
            <person name="Cheng J.F."/>
            <person name="Lucas S."/>
            <person name="Han C."/>
            <person name="Goodwin L."/>
            <person name="Pitluck S."/>
            <person name="Ivanova N."/>
            <person name="Ovchinikova G."/>
            <person name="Pati A."/>
            <person name="Chen A."/>
            <person name="Palaniappan K."/>
            <person name="Mavromatis K."/>
            <person name="Liolios K."/>
            <person name="Brettin T."/>
            <person name="Fiebig A."/>
            <person name="Rohde M."/>
            <person name="Abt B."/>
            <person name="Goker M."/>
            <person name="Detter J.C."/>
            <person name="Woyke T."/>
            <person name="Bristow J."/>
            <person name="Eisen J.A."/>
            <person name="Markowitz V."/>
            <person name="Hugenholtz P."/>
            <person name="Kyrpides N.C."/>
            <person name="Klenk H.P."/>
            <person name="Lapidus A."/>
        </authorList>
    </citation>
    <scope>NUCLEOTIDE SEQUENCE [LARGE SCALE GENOMIC DNA]</scope>
    <source>
        <strain evidence="2">DSM 44963</strain>
    </source>
</reference>